<evidence type="ECO:0000313" key="2">
    <source>
        <dbReference type="Proteomes" id="UP001055879"/>
    </source>
</evidence>
<organism evidence="1 2">
    <name type="scientific">Arctium lappa</name>
    <name type="common">Greater burdock</name>
    <name type="synonym">Lappa major</name>
    <dbReference type="NCBI Taxonomy" id="4217"/>
    <lineage>
        <taxon>Eukaryota</taxon>
        <taxon>Viridiplantae</taxon>
        <taxon>Streptophyta</taxon>
        <taxon>Embryophyta</taxon>
        <taxon>Tracheophyta</taxon>
        <taxon>Spermatophyta</taxon>
        <taxon>Magnoliopsida</taxon>
        <taxon>eudicotyledons</taxon>
        <taxon>Gunneridae</taxon>
        <taxon>Pentapetalae</taxon>
        <taxon>asterids</taxon>
        <taxon>campanulids</taxon>
        <taxon>Asterales</taxon>
        <taxon>Asteraceae</taxon>
        <taxon>Carduoideae</taxon>
        <taxon>Cardueae</taxon>
        <taxon>Arctiinae</taxon>
        <taxon>Arctium</taxon>
    </lineage>
</organism>
<gene>
    <name evidence="1" type="ORF">L6452_26061</name>
</gene>
<comment type="caution">
    <text evidence="1">The sequence shown here is derived from an EMBL/GenBank/DDBJ whole genome shotgun (WGS) entry which is preliminary data.</text>
</comment>
<evidence type="ECO:0000313" key="1">
    <source>
        <dbReference type="EMBL" id="KAI3707490.1"/>
    </source>
</evidence>
<name>A0ACB9ACW9_ARCLA</name>
<proteinExistence type="predicted"/>
<dbReference type="EMBL" id="CM042054">
    <property type="protein sequence ID" value="KAI3707490.1"/>
    <property type="molecule type" value="Genomic_DNA"/>
</dbReference>
<reference evidence="1 2" key="2">
    <citation type="journal article" date="2022" name="Mol. Ecol. Resour.">
        <title>The genomes of chicory, endive, great burdock and yacon provide insights into Asteraceae paleo-polyploidization history and plant inulin production.</title>
        <authorList>
            <person name="Fan W."/>
            <person name="Wang S."/>
            <person name="Wang H."/>
            <person name="Wang A."/>
            <person name="Jiang F."/>
            <person name="Liu H."/>
            <person name="Zhao H."/>
            <person name="Xu D."/>
            <person name="Zhang Y."/>
        </authorList>
    </citation>
    <scope>NUCLEOTIDE SEQUENCE [LARGE SCALE GENOMIC DNA]</scope>
    <source>
        <strain evidence="2">cv. Niubang</strain>
    </source>
</reference>
<reference evidence="2" key="1">
    <citation type="journal article" date="2022" name="Mol. Ecol. Resour.">
        <title>The genomes of chicory, endive, great burdock and yacon provide insights into Asteraceae palaeo-polyploidization history and plant inulin production.</title>
        <authorList>
            <person name="Fan W."/>
            <person name="Wang S."/>
            <person name="Wang H."/>
            <person name="Wang A."/>
            <person name="Jiang F."/>
            <person name="Liu H."/>
            <person name="Zhao H."/>
            <person name="Xu D."/>
            <person name="Zhang Y."/>
        </authorList>
    </citation>
    <scope>NUCLEOTIDE SEQUENCE [LARGE SCALE GENOMIC DNA]</scope>
    <source>
        <strain evidence="2">cv. Niubang</strain>
    </source>
</reference>
<sequence>MAVIRGPGQTSNNNHVNTQQDPPSTKDNEEDDNAIKKQFIMELNEKFGLLMCTKVDAQTVIMKVKEKFPLDTLFERYEDELAILFNETAFRGSTKNKQTTTLTRCKQASNNNQQNDHDENIEVL</sequence>
<accession>A0ACB9ACW9</accession>
<dbReference type="Proteomes" id="UP001055879">
    <property type="component" value="Linkage Group LG08"/>
</dbReference>
<protein>
    <submittedName>
        <fullName evidence="1">Uncharacterized protein</fullName>
    </submittedName>
</protein>
<keyword evidence="2" id="KW-1185">Reference proteome</keyword>